<dbReference type="EMBL" id="CP043505">
    <property type="protein sequence ID" value="QEO14292.1"/>
    <property type="molecule type" value="Genomic_DNA"/>
</dbReference>
<dbReference type="SUPFAM" id="SSF55961">
    <property type="entry name" value="Bet v1-like"/>
    <property type="match status" value="1"/>
</dbReference>
<name>A0A5C1YHQ0_9MICO</name>
<comment type="similarity">
    <text evidence="1">Belongs to the AHA1 family.</text>
</comment>
<dbReference type="Proteomes" id="UP000324678">
    <property type="component" value="Chromosome"/>
</dbReference>
<keyword evidence="4" id="KW-1185">Reference proteome</keyword>
<evidence type="ECO:0000259" key="2">
    <source>
        <dbReference type="Pfam" id="PF08327"/>
    </source>
</evidence>
<dbReference type="Gene3D" id="3.30.530.20">
    <property type="match status" value="1"/>
</dbReference>
<sequence>MNAKPTGHYVTKGDELRLQFDRLFHAPIEDVWYSLTNPTATAGWIGTWTGSPSTGGILFKMTAEDPDADWMSVSVLECEPPHKFRLHIGSGDATRRLHCHVREAAGGLTTLVFQERIVDPSVVGEIGPGWDYYLDRLQAARAGQSTPDWGDYYPVFRDHYRDMPVPRTATR</sequence>
<reference evidence="3 4" key="1">
    <citation type="submission" date="2019-09" db="EMBL/GenBank/DDBJ databases">
        <title>Genome sequencing of strain KACC 19306.</title>
        <authorList>
            <person name="Heo J."/>
            <person name="Kim S.-J."/>
            <person name="Kim J.-S."/>
            <person name="Hong S.-B."/>
            <person name="Kwon S.-W."/>
        </authorList>
    </citation>
    <scope>NUCLEOTIDE SEQUENCE [LARGE SCALE GENOMIC DNA]</scope>
    <source>
        <strain evidence="3 4">KACC 19306</strain>
    </source>
</reference>
<dbReference type="AlphaFoldDB" id="A0A5C1YHQ0"/>
<evidence type="ECO:0000313" key="4">
    <source>
        <dbReference type="Proteomes" id="UP000324678"/>
    </source>
</evidence>
<proteinExistence type="inferred from homology"/>
<gene>
    <name evidence="3" type="ORF">FLP10_07580</name>
</gene>
<dbReference type="OrthoDB" id="8117292at2"/>
<dbReference type="InterPro" id="IPR013538">
    <property type="entry name" value="ASHA1/2-like_C"/>
</dbReference>
<evidence type="ECO:0000313" key="3">
    <source>
        <dbReference type="EMBL" id="QEO14292.1"/>
    </source>
</evidence>
<feature type="domain" description="Activator of Hsp90 ATPase homologue 1/2-like C-terminal" evidence="2">
    <location>
        <begin position="26"/>
        <end position="139"/>
    </location>
</feature>
<accession>A0A5C1YHQ0</accession>
<dbReference type="KEGG" id="ail:FLP10_07580"/>
<dbReference type="RefSeq" id="WP_149160313.1">
    <property type="nucleotide sequence ID" value="NZ_CP043505.1"/>
</dbReference>
<dbReference type="InterPro" id="IPR023393">
    <property type="entry name" value="START-like_dom_sf"/>
</dbReference>
<organism evidence="3 4">
    <name type="scientific">Agromyces intestinalis</name>
    <dbReference type="NCBI Taxonomy" id="2592652"/>
    <lineage>
        <taxon>Bacteria</taxon>
        <taxon>Bacillati</taxon>
        <taxon>Actinomycetota</taxon>
        <taxon>Actinomycetes</taxon>
        <taxon>Micrococcales</taxon>
        <taxon>Microbacteriaceae</taxon>
        <taxon>Agromyces</taxon>
    </lineage>
</organism>
<evidence type="ECO:0000256" key="1">
    <source>
        <dbReference type="ARBA" id="ARBA00006817"/>
    </source>
</evidence>
<dbReference type="Pfam" id="PF08327">
    <property type="entry name" value="AHSA1"/>
    <property type="match status" value="1"/>
</dbReference>
<protein>
    <recommendedName>
        <fullName evidence="2">Activator of Hsp90 ATPase homologue 1/2-like C-terminal domain-containing protein</fullName>
    </recommendedName>
</protein>